<dbReference type="RefSeq" id="XP_024735304.1">
    <property type="nucleotide sequence ID" value="XM_024873359.1"/>
</dbReference>
<dbReference type="AlphaFoldDB" id="A0A2J6T5U9"/>
<protein>
    <submittedName>
        <fullName evidence="1">Uncharacterized protein</fullName>
    </submittedName>
</protein>
<feature type="non-terminal residue" evidence="1">
    <location>
        <position position="1"/>
    </location>
</feature>
<dbReference type="InParanoid" id="A0A2J6T5U9"/>
<dbReference type="EMBL" id="KZ613822">
    <property type="protein sequence ID" value="PMD58400.1"/>
    <property type="molecule type" value="Genomic_DNA"/>
</dbReference>
<keyword evidence="2" id="KW-1185">Reference proteome</keyword>
<dbReference type="GeneID" id="36581439"/>
<dbReference type="OrthoDB" id="4586224at2759"/>
<organism evidence="1 2">
    <name type="scientific">Hyaloscypha bicolor E</name>
    <dbReference type="NCBI Taxonomy" id="1095630"/>
    <lineage>
        <taxon>Eukaryota</taxon>
        <taxon>Fungi</taxon>
        <taxon>Dikarya</taxon>
        <taxon>Ascomycota</taxon>
        <taxon>Pezizomycotina</taxon>
        <taxon>Leotiomycetes</taxon>
        <taxon>Helotiales</taxon>
        <taxon>Hyaloscyphaceae</taxon>
        <taxon>Hyaloscypha</taxon>
        <taxon>Hyaloscypha bicolor</taxon>
    </lineage>
</organism>
<evidence type="ECO:0000313" key="1">
    <source>
        <dbReference type="EMBL" id="PMD58400.1"/>
    </source>
</evidence>
<evidence type="ECO:0000313" key="2">
    <source>
        <dbReference type="Proteomes" id="UP000235371"/>
    </source>
</evidence>
<reference evidence="1 2" key="1">
    <citation type="submission" date="2016-04" db="EMBL/GenBank/DDBJ databases">
        <title>A degradative enzymes factory behind the ericoid mycorrhizal symbiosis.</title>
        <authorList>
            <consortium name="DOE Joint Genome Institute"/>
            <person name="Martino E."/>
            <person name="Morin E."/>
            <person name="Grelet G."/>
            <person name="Kuo A."/>
            <person name="Kohler A."/>
            <person name="Daghino S."/>
            <person name="Barry K."/>
            <person name="Choi C."/>
            <person name="Cichocki N."/>
            <person name="Clum A."/>
            <person name="Copeland A."/>
            <person name="Hainaut M."/>
            <person name="Haridas S."/>
            <person name="Labutti K."/>
            <person name="Lindquist E."/>
            <person name="Lipzen A."/>
            <person name="Khouja H.-R."/>
            <person name="Murat C."/>
            <person name="Ohm R."/>
            <person name="Olson A."/>
            <person name="Spatafora J."/>
            <person name="Veneault-Fourrey C."/>
            <person name="Henrissat B."/>
            <person name="Grigoriev I."/>
            <person name="Martin F."/>
            <person name="Perotto S."/>
        </authorList>
    </citation>
    <scope>NUCLEOTIDE SEQUENCE [LARGE SCALE GENOMIC DNA]</scope>
    <source>
        <strain evidence="1 2">E</strain>
    </source>
</reference>
<dbReference type="Proteomes" id="UP000235371">
    <property type="component" value="Unassembled WGS sequence"/>
</dbReference>
<name>A0A2J6T5U9_9HELO</name>
<gene>
    <name evidence="1" type="ORF">K444DRAFT_502597</name>
</gene>
<accession>A0A2J6T5U9</accession>
<sequence>ICPIQYQSWTLSPYQWFNIFTLCLTPLAVHIAGGVPSPIILSGKKPHWTNRLPLFNPISILWRYYAILDRRIRWSSAWNGTVLAASNAIFWREDHWDGSEEMIGESSHFLPHTPTATRVNFLSVSSLTSVIVAVQGLSAAAYVQLGGNTADLSVFFQPLALFGLYRLPSAIWLSNEAVYTETRS</sequence>
<proteinExistence type="predicted"/>
<feature type="non-terminal residue" evidence="1">
    <location>
        <position position="184"/>
    </location>
</feature>